<accession>A0ACB9CIM2</accession>
<protein>
    <submittedName>
        <fullName evidence="1">Uncharacterized protein</fullName>
    </submittedName>
</protein>
<sequence length="280" mass="31664">MPRSFWSLAKLTRLSISDGIEFEQPSASHGYPPSLESLQSISALPVSQSRMEIKSFFKRIPNLKRVVFYRGPQERKRIILPSLANLIQLDSFKLVDNSFGHPHLIIPRTTSFPQNLKKITLSGGQAEWKEMSKLGKLPNLEILKLRRNSFSGPLWETSDGEFSRLKYLKLSFLDLERWICSTSIHFPKLEQLLIEKSEALLEIPSSLGDVATLELIEVSWSSQSVSDSASKIQEEQQNEGNDGLKVVISNPIGEDDGIGMLKSFLEDERFSILMSSRPFP</sequence>
<proteinExistence type="predicted"/>
<comment type="caution">
    <text evidence="1">The sequence shown here is derived from an EMBL/GenBank/DDBJ whole genome shotgun (WGS) entry which is preliminary data.</text>
</comment>
<dbReference type="Proteomes" id="UP001055879">
    <property type="component" value="Linkage Group LG04"/>
</dbReference>
<reference evidence="2" key="1">
    <citation type="journal article" date="2022" name="Mol. Ecol. Resour.">
        <title>The genomes of chicory, endive, great burdock and yacon provide insights into Asteraceae palaeo-polyploidization history and plant inulin production.</title>
        <authorList>
            <person name="Fan W."/>
            <person name="Wang S."/>
            <person name="Wang H."/>
            <person name="Wang A."/>
            <person name="Jiang F."/>
            <person name="Liu H."/>
            <person name="Zhao H."/>
            <person name="Xu D."/>
            <person name="Zhang Y."/>
        </authorList>
    </citation>
    <scope>NUCLEOTIDE SEQUENCE [LARGE SCALE GENOMIC DNA]</scope>
    <source>
        <strain evidence="2">cv. Niubang</strain>
    </source>
</reference>
<gene>
    <name evidence="1" type="ORF">L6452_13595</name>
</gene>
<evidence type="ECO:0000313" key="1">
    <source>
        <dbReference type="EMBL" id="KAI3734132.1"/>
    </source>
</evidence>
<evidence type="ECO:0000313" key="2">
    <source>
        <dbReference type="Proteomes" id="UP001055879"/>
    </source>
</evidence>
<reference evidence="1 2" key="2">
    <citation type="journal article" date="2022" name="Mol. Ecol. Resour.">
        <title>The genomes of chicory, endive, great burdock and yacon provide insights into Asteraceae paleo-polyploidization history and plant inulin production.</title>
        <authorList>
            <person name="Fan W."/>
            <person name="Wang S."/>
            <person name="Wang H."/>
            <person name="Wang A."/>
            <person name="Jiang F."/>
            <person name="Liu H."/>
            <person name="Zhao H."/>
            <person name="Xu D."/>
            <person name="Zhang Y."/>
        </authorList>
    </citation>
    <scope>NUCLEOTIDE SEQUENCE [LARGE SCALE GENOMIC DNA]</scope>
    <source>
        <strain evidence="2">cv. Niubang</strain>
    </source>
</reference>
<organism evidence="1 2">
    <name type="scientific">Arctium lappa</name>
    <name type="common">Greater burdock</name>
    <name type="synonym">Lappa major</name>
    <dbReference type="NCBI Taxonomy" id="4217"/>
    <lineage>
        <taxon>Eukaryota</taxon>
        <taxon>Viridiplantae</taxon>
        <taxon>Streptophyta</taxon>
        <taxon>Embryophyta</taxon>
        <taxon>Tracheophyta</taxon>
        <taxon>Spermatophyta</taxon>
        <taxon>Magnoliopsida</taxon>
        <taxon>eudicotyledons</taxon>
        <taxon>Gunneridae</taxon>
        <taxon>Pentapetalae</taxon>
        <taxon>asterids</taxon>
        <taxon>campanulids</taxon>
        <taxon>Asterales</taxon>
        <taxon>Asteraceae</taxon>
        <taxon>Carduoideae</taxon>
        <taxon>Cardueae</taxon>
        <taxon>Arctiinae</taxon>
        <taxon>Arctium</taxon>
    </lineage>
</organism>
<keyword evidence="2" id="KW-1185">Reference proteome</keyword>
<name>A0ACB9CIM2_ARCLA</name>
<dbReference type="EMBL" id="CM042050">
    <property type="protein sequence ID" value="KAI3734132.1"/>
    <property type="molecule type" value="Genomic_DNA"/>
</dbReference>